<evidence type="ECO:0000313" key="2">
    <source>
        <dbReference type="Proteomes" id="UP001519460"/>
    </source>
</evidence>
<organism evidence="1 2">
    <name type="scientific">Batillaria attramentaria</name>
    <dbReference type="NCBI Taxonomy" id="370345"/>
    <lineage>
        <taxon>Eukaryota</taxon>
        <taxon>Metazoa</taxon>
        <taxon>Spiralia</taxon>
        <taxon>Lophotrochozoa</taxon>
        <taxon>Mollusca</taxon>
        <taxon>Gastropoda</taxon>
        <taxon>Caenogastropoda</taxon>
        <taxon>Sorbeoconcha</taxon>
        <taxon>Cerithioidea</taxon>
        <taxon>Batillariidae</taxon>
        <taxon>Batillaria</taxon>
    </lineage>
</organism>
<evidence type="ECO:0000313" key="1">
    <source>
        <dbReference type="EMBL" id="KAK7479228.1"/>
    </source>
</evidence>
<dbReference type="EMBL" id="JACVVK020000308">
    <property type="protein sequence ID" value="KAK7479228.1"/>
    <property type="molecule type" value="Genomic_DNA"/>
</dbReference>
<gene>
    <name evidence="1" type="ORF">BaRGS_00029572</name>
</gene>
<accession>A0ABD0JWK1</accession>
<protein>
    <recommendedName>
        <fullName evidence="3">Secreted protein</fullName>
    </recommendedName>
</protein>
<name>A0ABD0JWK1_9CAEN</name>
<dbReference type="AlphaFoldDB" id="A0ABD0JWK1"/>
<comment type="caution">
    <text evidence="1">The sequence shown here is derived from an EMBL/GenBank/DDBJ whole genome shotgun (WGS) entry which is preliminary data.</text>
</comment>
<dbReference type="Proteomes" id="UP001519460">
    <property type="component" value="Unassembled WGS sequence"/>
</dbReference>
<reference evidence="1 2" key="1">
    <citation type="journal article" date="2023" name="Sci. Data">
        <title>Genome assembly of the Korean intertidal mud-creeper Batillaria attramentaria.</title>
        <authorList>
            <person name="Patra A.K."/>
            <person name="Ho P.T."/>
            <person name="Jun S."/>
            <person name="Lee S.J."/>
            <person name="Kim Y."/>
            <person name="Won Y.J."/>
        </authorList>
    </citation>
    <scope>NUCLEOTIDE SEQUENCE [LARGE SCALE GENOMIC DNA]</scope>
    <source>
        <strain evidence="1">Wonlab-2016</strain>
    </source>
</reference>
<proteinExistence type="predicted"/>
<sequence>MFFAERIAIWPIEVFLLTHSAAEEGIITASRRLNDDVQGNVVLPCCAATHANATLDSVPSQRILSQSYSHLVQKKT</sequence>
<keyword evidence="2" id="KW-1185">Reference proteome</keyword>
<evidence type="ECO:0008006" key="3">
    <source>
        <dbReference type="Google" id="ProtNLM"/>
    </source>
</evidence>